<name>G0J0F0_CYCMS</name>
<organism evidence="1 2">
    <name type="scientific">Cyclobacterium marinum (strain ATCC 25205 / DSM 745 / LMG 13164 / NCIMB 1802)</name>
    <name type="common">Flectobacillus marinus</name>
    <dbReference type="NCBI Taxonomy" id="880070"/>
    <lineage>
        <taxon>Bacteria</taxon>
        <taxon>Pseudomonadati</taxon>
        <taxon>Bacteroidota</taxon>
        <taxon>Cytophagia</taxon>
        <taxon>Cytophagales</taxon>
        <taxon>Cyclobacteriaceae</taxon>
        <taxon>Cyclobacterium</taxon>
    </lineage>
</organism>
<proteinExistence type="predicted"/>
<dbReference type="HOGENOM" id="CLU_3355746_0_0_10"/>
<evidence type="ECO:0000313" key="1">
    <source>
        <dbReference type="EMBL" id="AEL28223.1"/>
    </source>
</evidence>
<gene>
    <name evidence="1" type="ordered locus">Cycma_4531</name>
</gene>
<dbReference type="AlphaFoldDB" id="G0J0F0"/>
<dbReference type="Proteomes" id="UP000001635">
    <property type="component" value="Chromosome"/>
</dbReference>
<dbReference type="EMBL" id="CP002955">
    <property type="protein sequence ID" value="AEL28223.1"/>
    <property type="molecule type" value="Genomic_DNA"/>
</dbReference>
<evidence type="ECO:0000313" key="2">
    <source>
        <dbReference type="Proteomes" id="UP000001635"/>
    </source>
</evidence>
<dbReference type="KEGG" id="cmr:Cycma_4531"/>
<reference evidence="2" key="1">
    <citation type="submission" date="2011-07" db="EMBL/GenBank/DDBJ databases">
        <title>The complete genome of Cyclobacterium marinum DSM 745.</title>
        <authorList>
            <person name="Lucas S."/>
            <person name="Han J."/>
            <person name="Lapidus A."/>
            <person name="Bruce D."/>
            <person name="Goodwin L."/>
            <person name="Pitluck S."/>
            <person name="Peters L."/>
            <person name="Kyrpides N."/>
            <person name="Mavromatis K."/>
            <person name="Ivanova N."/>
            <person name="Ovchinnikova G."/>
            <person name="Chertkov O."/>
            <person name="Detter J.C."/>
            <person name="Tapia R."/>
            <person name="Han C."/>
            <person name="Land M."/>
            <person name="Hauser L."/>
            <person name="Markowitz V."/>
            <person name="Cheng J.-F."/>
            <person name="Hugenholtz P."/>
            <person name="Woyke T."/>
            <person name="Wu D."/>
            <person name="Tindall B."/>
            <person name="Schuetze A."/>
            <person name="Brambilla E."/>
            <person name="Klenk H.-P."/>
            <person name="Eisen J.A."/>
        </authorList>
    </citation>
    <scope>NUCLEOTIDE SEQUENCE [LARGE SCALE GENOMIC DNA]</scope>
    <source>
        <strain evidence="2">ATCC 25205 / DSM 745 / LMG 13164 / NCIMB 1802</strain>
    </source>
</reference>
<keyword evidence="2" id="KW-1185">Reference proteome</keyword>
<accession>G0J0F0</accession>
<protein>
    <submittedName>
        <fullName evidence="1">Uncharacterized protein</fullName>
    </submittedName>
</protein>
<sequence>MLFLEKTDFLIRLVKQLAFAAFLNQVLRVGLTGTAT</sequence>